<protein>
    <recommendedName>
        <fullName evidence="5">DUF3995 domain-containing protein</fullName>
    </recommendedName>
</protein>
<reference evidence="3 4" key="1">
    <citation type="submission" date="2016-01" db="EMBL/GenBank/DDBJ databases">
        <title>Streptomyces amritsarensis strain MTCC 11845 genome sequencing and assembly.</title>
        <authorList>
            <person name="Sharma D."/>
            <person name="Nair G.R."/>
            <person name="Kaur G."/>
            <person name="Manhas R.K."/>
            <person name="Mayilraj S."/>
        </authorList>
    </citation>
    <scope>NUCLEOTIDE SEQUENCE [LARGE SCALE GENOMIC DNA]</scope>
    <source>
        <strain evidence="3 4">MTCC 11845</strain>
    </source>
</reference>
<name>A0ABX3G0I0_9ACTN</name>
<dbReference type="Proteomes" id="UP000187151">
    <property type="component" value="Unassembled WGS sequence"/>
</dbReference>
<evidence type="ECO:0000313" key="3">
    <source>
        <dbReference type="EMBL" id="OLZ63715.1"/>
    </source>
</evidence>
<comment type="caution">
    <text evidence="3">The sequence shown here is derived from an EMBL/GenBank/DDBJ whole genome shotgun (WGS) entry which is preliminary data.</text>
</comment>
<keyword evidence="2" id="KW-0472">Membrane</keyword>
<feature type="compositionally biased region" description="Gly residues" evidence="1">
    <location>
        <begin position="29"/>
        <end position="40"/>
    </location>
</feature>
<keyword evidence="4" id="KW-1185">Reference proteome</keyword>
<evidence type="ECO:0000256" key="1">
    <source>
        <dbReference type="SAM" id="MobiDB-lite"/>
    </source>
</evidence>
<evidence type="ECO:0008006" key="5">
    <source>
        <dbReference type="Google" id="ProtNLM"/>
    </source>
</evidence>
<sequence length="196" mass="19300">MDTTTGTGADVHRDAAGDGDRDGDRGAHAGAGAGGADGGGTAAVPRPVRAAAVVAAGGLAAAAALHVVWIRSPWPLGPPAELAEVVVGTDQEGLPPAAATAAVAGLLAAASGMVLACARPDSALGRARPVRVGLWAVSAVLAARGLGGLVVSGLDLQQTPARYTAMDLRVYSPLCIALSSLTGYVASRTRRRAGRL</sequence>
<feature type="transmembrane region" description="Helical" evidence="2">
    <location>
        <begin position="50"/>
        <end position="70"/>
    </location>
</feature>
<feature type="region of interest" description="Disordered" evidence="1">
    <location>
        <begin position="1"/>
        <end position="40"/>
    </location>
</feature>
<dbReference type="InterPro" id="IPR025058">
    <property type="entry name" value="DUF3995"/>
</dbReference>
<organism evidence="3 4">
    <name type="scientific">Streptomyces amritsarensis</name>
    <dbReference type="NCBI Taxonomy" id="681158"/>
    <lineage>
        <taxon>Bacteria</taxon>
        <taxon>Bacillati</taxon>
        <taxon>Actinomycetota</taxon>
        <taxon>Actinomycetes</taxon>
        <taxon>Kitasatosporales</taxon>
        <taxon>Streptomycetaceae</taxon>
        <taxon>Streptomyces</taxon>
    </lineage>
</organism>
<keyword evidence="2" id="KW-0812">Transmembrane</keyword>
<accession>A0ABX3G0I0</accession>
<feature type="compositionally biased region" description="Basic and acidic residues" evidence="1">
    <location>
        <begin position="10"/>
        <end position="27"/>
    </location>
</feature>
<feature type="transmembrane region" description="Helical" evidence="2">
    <location>
        <begin position="97"/>
        <end position="118"/>
    </location>
</feature>
<gene>
    <name evidence="3" type="ORF">AVW11_20070</name>
</gene>
<keyword evidence="2" id="KW-1133">Transmembrane helix</keyword>
<evidence type="ECO:0000313" key="4">
    <source>
        <dbReference type="Proteomes" id="UP000187151"/>
    </source>
</evidence>
<proteinExistence type="predicted"/>
<dbReference type="RefSeq" id="WP_076045095.1">
    <property type="nucleotide sequence ID" value="NZ_MQUR01000047.1"/>
</dbReference>
<feature type="transmembrane region" description="Helical" evidence="2">
    <location>
        <begin position="130"/>
        <end position="150"/>
    </location>
</feature>
<dbReference type="Pfam" id="PF13160">
    <property type="entry name" value="DUF3995"/>
    <property type="match status" value="1"/>
</dbReference>
<dbReference type="EMBL" id="MQUR01000047">
    <property type="protein sequence ID" value="OLZ63715.1"/>
    <property type="molecule type" value="Genomic_DNA"/>
</dbReference>
<evidence type="ECO:0000256" key="2">
    <source>
        <dbReference type="SAM" id="Phobius"/>
    </source>
</evidence>
<feature type="transmembrane region" description="Helical" evidence="2">
    <location>
        <begin position="170"/>
        <end position="187"/>
    </location>
</feature>